<comment type="caution">
    <text evidence="6">The sequence shown here is derived from an EMBL/GenBank/DDBJ whole genome shotgun (WGS) entry which is preliminary data.</text>
</comment>
<dbReference type="EMBL" id="VXBW01004952">
    <property type="protein sequence ID" value="NXP09976.1"/>
    <property type="molecule type" value="Genomic_DNA"/>
</dbReference>
<evidence type="ECO:0000259" key="5">
    <source>
        <dbReference type="PROSITE" id="PS51469"/>
    </source>
</evidence>
<dbReference type="PANTHER" id="PTHR12911">
    <property type="entry name" value="SAD1/UNC-84-LIKE PROTEIN-RELATED"/>
    <property type="match status" value="1"/>
</dbReference>
<dbReference type="Gene3D" id="2.60.120.260">
    <property type="entry name" value="Galactose-binding domain-like"/>
    <property type="match status" value="1"/>
</dbReference>
<evidence type="ECO:0000256" key="3">
    <source>
        <dbReference type="ARBA" id="ARBA00022989"/>
    </source>
</evidence>
<evidence type="ECO:0000313" key="6">
    <source>
        <dbReference type="EMBL" id="NXP09976.1"/>
    </source>
</evidence>
<feature type="domain" description="SUN" evidence="5">
    <location>
        <begin position="1"/>
        <end position="154"/>
    </location>
</feature>
<proteinExistence type="predicted"/>
<dbReference type="GO" id="GO:0034993">
    <property type="term" value="C:meiotic nuclear membrane microtubule tethering complex"/>
    <property type="evidence" value="ECO:0007669"/>
    <property type="project" value="TreeGrafter"/>
</dbReference>
<gene>
    <name evidence="6" type="primary">Spag4_1</name>
    <name evidence="6" type="ORF">THIORB_R05582</name>
</gene>
<comment type="subcellular location">
    <subcellularLocation>
        <location evidence="1">Nucleus inner membrane</location>
    </subcellularLocation>
</comment>
<protein>
    <submittedName>
        <fullName evidence="6">SPAG4 protein</fullName>
    </submittedName>
</protein>
<evidence type="ECO:0000256" key="1">
    <source>
        <dbReference type="ARBA" id="ARBA00004540"/>
    </source>
</evidence>
<dbReference type="PANTHER" id="PTHR12911:SF24">
    <property type="entry name" value="SUN DOMAIN-CONTAINING PROTEIN 3"/>
    <property type="match status" value="1"/>
</dbReference>
<dbReference type="Pfam" id="PF07738">
    <property type="entry name" value="Sad1_UNC"/>
    <property type="match status" value="1"/>
</dbReference>
<feature type="non-terminal residue" evidence="6">
    <location>
        <position position="1"/>
    </location>
</feature>
<sequence length="164" mass="17748">RHTGAKALSSAGSCVGPNTLSPFIALAFPLQPDITPGNCWPFPGHQGQVVINLPARVHVSAITVKHITKEASPSGTINTAPRDIAVFGEDAGGEEETLLLTFTYDVEKDSSQTFHLKDGPHPRAFSYIKLVVKSNWGRATHTCIYRVQVHGRMAKPDSLSSTFR</sequence>
<evidence type="ECO:0000256" key="4">
    <source>
        <dbReference type="ARBA" id="ARBA00023136"/>
    </source>
</evidence>
<feature type="non-terminal residue" evidence="6">
    <location>
        <position position="164"/>
    </location>
</feature>
<accession>A0A7L1XIA0</accession>
<evidence type="ECO:0000313" key="7">
    <source>
        <dbReference type="Proteomes" id="UP000565698"/>
    </source>
</evidence>
<keyword evidence="7" id="KW-1185">Reference proteome</keyword>
<dbReference type="InterPro" id="IPR045119">
    <property type="entry name" value="SUN1-5"/>
</dbReference>
<dbReference type="InterPro" id="IPR008979">
    <property type="entry name" value="Galactose-bd-like_sf"/>
</dbReference>
<dbReference type="PROSITE" id="PS51469">
    <property type="entry name" value="SUN"/>
    <property type="match status" value="1"/>
</dbReference>
<reference evidence="6 7" key="1">
    <citation type="submission" date="2019-09" db="EMBL/GenBank/DDBJ databases">
        <title>Bird 10,000 Genomes (B10K) Project - Family phase.</title>
        <authorList>
            <person name="Zhang G."/>
        </authorList>
    </citation>
    <scope>NUCLEOTIDE SEQUENCE [LARGE SCALE GENOMIC DNA]</scope>
    <source>
        <strain evidence="6">B10K-DU-002-47</strain>
        <tissue evidence="6">Muscle</tissue>
    </source>
</reference>
<dbReference type="AlphaFoldDB" id="A0A7L1XIA0"/>
<organism evidence="6 7">
    <name type="scientific">Thinocorus orbignyianus</name>
    <dbReference type="NCBI Taxonomy" id="161742"/>
    <lineage>
        <taxon>Eukaryota</taxon>
        <taxon>Metazoa</taxon>
        <taxon>Chordata</taxon>
        <taxon>Craniata</taxon>
        <taxon>Vertebrata</taxon>
        <taxon>Euteleostomi</taxon>
        <taxon>Archelosauria</taxon>
        <taxon>Archosauria</taxon>
        <taxon>Dinosauria</taxon>
        <taxon>Saurischia</taxon>
        <taxon>Theropoda</taxon>
        <taxon>Coelurosauria</taxon>
        <taxon>Aves</taxon>
        <taxon>Neognathae</taxon>
        <taxon>Neoaves</taxon>
        <taxon>Aequornithes</taxon>
        <taxon>Ciconiiformes</taxon>
        <taxon>Thinocoridae</taxon>
        <taxon>Thinocorus</taxon>
    </lineage>
</organism>
<dbReference type="SUPFAM" id="SSF49785">
    <property type="entry name" value="Galactose-binding domain-like"/>
    <property type="match status" value="1"/>
</dbReference>
<dbReference type="Proteomes" id="UP000565698">
    <property type="component" value="Unassembled WGS sequence"/>
</dbReference>
<keyword evidence="2" id="KW-0812">Transmembrane</keyword>
<dbReference type="GO" id="GO:0005637">
    <property type="term" value="C:nuclear inner membrane"/>
    <property type="evidence" value="ECO:0007669"/>
    <property type="project" value="UniProtKB-SubCell"/>
</dbReference>
<keyword evidence="3" id="KW-1133">Transmembrane helix</keyword>
<evidence type="ECO:0000256" key="2">
    <source>
        <dbReference type="ARBA" id="ARBA00022692"/>
    </source>
</evidence>
<dbReference type="InterPro" id="IPR012919">
    <property type="entry name" value="SUN_dom"/>
</dbReference>
<dbReference type="GO" id="GO:0043495">
    <property type="term" value="F:protein-membrane adaptor activity"/>
    <property type="evidence" value="ECO:0007669"/>
    <property type="project" value="TreeGrafter"/>
</dbReference>
<name>A0A7L1XIA0_9AVES</name>
<keyword evidence="4" id="KW-0472">Membrane</keyword>
<dbReference type="OrthoDB" id="342281at2759"/>